<dbReference type="GO" id="GO:0016301">
    <property type="term" value="F:kinase activity"/>
    <property type="evidence" value="ECO:0007669"/>
    <property type="project" value="UniProtKB-KW"/>
</dbReference>
<keyword evidence="2" id="KW-0675">Receptor</keyword>
<dbReference type="AlphaFoldDB" id="A0AAX6GVL6"/>
<evidence type="ECO:0000313" key="1">
    <source>
        <dbReference type="EMBL" id="KAJ6820546.1"/>
    </source>
</evidence>
<organism evidence="2 3">
    <name type="scientific">Iris pallida</name>
    <name type="common">Sweet iris</name>
    <dbReference type="NCBI Taxonomy" id="29817"/>
    <lineage>
        <taxon>Eukaryota</taxon>
        <taxon>Viridiplantae</taxon>
        <taxon>Streptophyta</taxon>
        <taxon>Embryophyta</taxon>
        <taxon>Tracheophyta</taxon>
        <taxon>Spermatophyta</taxon>
        <taxon>Magnoliopsida</taxon>
        <taxon>Liliopsida</taxon>
        <taxon>Asparagales</taxon>
        <taxon>Iridaceae</taxon>
        <taxon>Iridoideae</taxon>
        <taxon>Irideae</taxon>
        <taxon>Iris</taxon>
    </lineage>
</organism>
<keyword evidence="2" id="KW-0418">Kinase</keyword>
<dbReference type="Proteomes" id="UP001140949">
    <property type="component" value="Unassembled WGS sequence"/>
</dbReference>
<accession>A0AAX6GVL6</accession>
<reference evidence="2" key="1">
    <citation type="journal article" date="2023" name="GigaByte">
        <title>Genome assembly of the bearded iris, Iris pallida Lam.</title>
        <authorList>
            <person name="Bruccoleri R.E."/>
            <person name="Oakeley E.J."/>
            <person name="Faust A.M.E."/>
            <person name="Altorfer M."/>
            <person name="Dessus-Babus S."/>
            <person name="Burckhardt D."/>
            <person name="Oertli M."/>
            <person name="Naumann U."/>
            <person name="Petersen F."/>
            <person name="Wong J."/>
        </authorList>
    </citation>
    <scope>NUCLEOTIDE SEQUENCE</scope>
    <source>
        <strain evidence="2">GSM-AAB239-AS_SAM_17_03QT</strain>
    </source>
</reference>
<name>A0AAX6GVL6_IRIPA</name>
<reference evidence="2" key="2">
    <citation type="submission" date="2023-04" db="EMBL/GenBank/DDBJ databases">
        <authorList>
            <person name="Bruccoleri R.E."/>
            <person name="Oakeley E.J."/>
            <person name="Faust A.-M."/>
            <person name="Dessus-Babus S."/>
            <person name="Altorfer M."/>
            <person name="Burckhardt D."/>
            <person name="Oertli M."/>
            <person name="Naumann U."/>
            <person name="Petersen F."/>
            <person name="Wong J."/>
        </authorList>
    </citation>
    <scope>NUCLEOTIDE SEQUENCE</scope>
    <source>
        <strain evidence="2">GSM-AAB239-AS_SAM_17_03QT</strain>
        <tissue evidence="2">Leaf</tissue>
    </source>
</reference>
<proteinExistence type="predicted"/>
<sequence length="105" mass="11412">MSGRAACARQVRSRPSTSANLEPPVAALVFAAILVFCHLPPPLGNRAHPSPYVPRPPALTAFVCRARAISRIWRLFACVDFSDSSDVVVQSVSPAKDLRFSRDHS</sequence>
<evidence type="ECO:0000313" key="3">
    <source>
        <dbReference type="Proteomes" id="UP001140949"/>
    </source>
</evidence>
<gene>
    <name evidence="2" type="ORF">M6B38_343300</name>
    <name evidence="1" type="ORF">M6B38_397595</name>
</gene>
<keyword evidence="3" id="KW-1185">Reference proteome</keyword>
<keyword evidence="2" id="KW-0808">Transferase</keyword>
<dbReference type="EMBL" id="JANAVB010025593">
    <property type="protein sequence ID" value="KAJ6820546.1"/>
    <property type="molecule type" value="Genomic_DNA"/>
</dbReference>
<evidence type="ECO:0000313" key="2">
    <source>
        <dbReference type="EMBL" id="KAJ6832573.1"/>
    </source>
</evidence>
<dbReference type="EMBL" id="JANAVB010016013">
    <property type="protein sequence ID" value="KAJ6832573.1"/>
    <property type="molecule type" value="Genomic_DNA"/>
</dbReference>
<protein>
    <submittedName>
        <fullName evidence="2">Proline-rich receptor-like protein kinase PERK8</fullName>
    </submittedName>
</protein>
<comment type="caution">
    <text evidence="2">The sequence shown here is derived from an EMBL/GenBank/DDBJ whole genome shotgun (WGS) entry which is preliminary data.</text>
</comment>